<name>A0ABD3QRD4_9STRA</name>
<dbReference type="InterPro" id="IPR005111">
    <property type="entry name" value="MoeA_C_domain_IV"/>
</dbReference>
<dbReference type="PANTHER" id="PTHR10192">
    <property type="entry name" value="MOLYBDOPTERIN BIOSYNTHESIS PROTEIN"/>
    <property type="match status" value="1"/>
</dbReference>
<dbReference type="GO" id="GO:0061598">
    <property type="term" value="F:molybdopterin adenylyltransferase activity"/>
    <property type="evidence" value="ECO:0007669"/>
    <property type="project" value="UniProtKB-UniRule"/>
</dbReference>
<comment type="similarity">
    <text evidence="2">In the N-terminal section; belongs to the MoaB/Mog family.</text>
</comment>
<keyword evidence="6" id="KW-0460">Magnesium</keyword>
<evidence type="ECO:0000313" key="9">
    <source>
        <dbReference type="Proteomes" id="UP001530400"/>
    </source>
</evidence>
<dbReference type="AlphaFoldDB" id="A0ABD3QRD4"/>
<comment type="catalytic activity">
    <reaction evidence="6">
        <text>adenylyl-molybdopterin + molybdate = Mo-molybdopterin + AMP + H(+)</text>
        <dbReference type="Rhea" id="RHEA:35047"/>
        <dbReference type="ChEBI" id="CHEBI:15378"/>
        <dbReference type="ChEBI" id="CHEBI:36264"/>
        <dbReference type="ChEBI" id="CHEBI:62727"/>
        <dbReference type="ChEBI" id="CHEBI:71302"/>
        <dbReference type="ChEBI" id="CHEBI:456215"/>
    </reaction>
</comment>
<dbReference type="NCBIfam" id="TIGR00177">
    <property type="entry name" value="molyb_syn"/>
    <property type="match status" value="1"/>
</dbReference>
<dbReference type="Gene3D" id="3.90.105.10">
    <property type="entry name" value="Molybdopterin biosynthesis moea protein, domain 2"/>
    <property type="match status" value="1"/>
</dbReference>
<dbReference type="GO" id="GO:0046872">
    <property type="term" value="F:metal ion binding"/>
    <property type="evidence" value="ECO:0007669"/>
    <property type="project" value="UniProtKB-UniRule"/>
</dbReference>
<comment type="similarity">
    <text evidence="6">Belongs to the MoeA family.</text>
</comment>
<evidence type="ECO:0000256" key="1">
    <source>
        <dbReference type="ARBA" id="ARBA00005046"/>
    </source>
</evidence>
<dbReference type="Pfam" id="PF00994">
    <property type="entry name" value="MoCF_biosynth"/>
    <property type="match status" value="1"/>
</dbReference>
<dbReference type="GO" id="GO:0061599">
    <property type="term" value="F:molybdopterin molybdotransferase activity"/>
    <property type="evidence" value="ECO:0007669"/>
    <property type="project" value="UniProtKB-UniRule"/>
</dbReference>
<dbReference type="GO" id="GO:0006777">
    <property type="term" value="P:Mo-molybdopterin cofactor biosynthetic process"/>
    <property type="evidence" value="ECO:0007669"/>
    <property type="project" value="UniProtKB-UniRule"/>
</dbReference>
<evidence type="ECO:0000256" key="4">
    <source>
        <dbReference type="ARBA" id="ARBA00012509"/>
    </source>
</evidence>
<accession>A0ABD3QRD4</accession>
<feature type="domain" description="MoaB/Mog" evidence="7">
    <location>
        <begin position="225"/>
        <end position="380"/>
    </location>
</feature>
<evidence type="ECO:0000313" key="8">
    <source>
        <dbReference type="EMBL" id="KAL3802744.1"/>
    </source>
</evidence>
<keyword evidence="5 6" id="KW-0501">Molybdenum cofactor biosynthesis</keyword>
<evidence type="ECO:0000256" key="2">
    <source>
        <dbReference type="ARBA" id="ARBA00007589"/>
    </source>
</evidence>
<dbReference type="SUPFAM" id="SSF63867">
    <property type="entry name" value="MoeA C-terminal domain-like"/>
    <property type="match status" value="1"/>
</dbReference>
<gene>
    <name evidence="8" type="ORF">ACHAWO_010092</name>
</gene>
<protein>
    <recommendedName>
        <fullName evidence="4">molybdopterin adenylyltransferase</fullName>
        <ecNumber evidence="4">2.7.7.75</ecNumber>
    </recommendedName>
</protein>
<reference evidence="8 9" key="1">
    <citation type="submission" date="2024-10" db="EMBL/GenBank/DDBJ databases">
        <title>Updated reference genomes for cyclostephanoid diatoms.</title>
        <authorList>
            <person name="Roberts W.R."/>
            <person name="Alverson A.J."/>
        </authorList>
    </citation>
    <scope>NUCLEOTIDE SEQUENCE [LARGE SCALE GENOMIC DNA]</scope>
    <source>
        <strain evidence="8 9">AJA010-31</strain>
    </source>
</reference>
<dbReference type="CDD" id="cd00887">
    <property type="entry name" value="MoeA"/>
    <property type="match status" value="1"/>
</dbReference>
<dbReference type="InterPro" id="IPR005110">
    <property type="entry name" value="MoeA_linker/N"/>
</dbReference>
<dbReference type="Gene3D" id="3.40.980.10">
    <property type="entry name" value="MoaB/Mog-like domain"/>
    <property type="match status" value="1"/>
</dbReference>
<dbReference type="Gene3D" id="2.40.340.10">
    <property type="entry name" value="MoeA, C-terminal, domain IV"/>
    <property type="match status" value="1"/>
</dbReference>
<comment type="caution">
    <text evidence="8">The sequence shown here is derived from an EMBL/GenBank/DDBJ whole genome shotgun (WGS) entry which is preliminary data.</text>
</comment>
<keyword evidence="6" id="KW-0500">Molybdenum</keyword>
<dbReference type="Gene3D" id="2.170.190.11">
    <property type="entry name" value="Molybdopterin biosynthesis moea protein, domain 3"/>
    <property type="match status" value="1"/>
</dbReference>
<dbReference type="PANTHER" id="PTHR10192:SF5">
    <property type="entry name" value="GEPHYRIN"/>
    <property type="match status" value="1"/>
</dbReference>
<evidence type="ECO:0000256" key="3">
    <source>
        <dbReference type="ARBA" id="ARBA00008339"/>
    </source>
</evidence>
<comment type="pathway">
    <text evidence="1 6">Cofactor biosynthesis; molybdopterin biosynthesis.</text>
</comment>
<evidence type="ECO:0000256" key="5">
    <source>
        <dbReference type="ARBA" id="ARBA00023150"/>
    </source>
</evidence>
<dbReference type="EMBL" id="JALLPJ020000086">
    <property type="protein sequence ID" value="KAL3802744.1"/>
    <property type="molecule type" value="Genomic_DNA"/>
</dbReference>
<comment type="cofactor">
    <cofactor evidence="6">
        <name>Mg(2+)</name>
        <dbReference type="ChEBI" id="CHEBI:18420"/>
    </cofactor>
</comment>
<dbReference type="Proteomes" id="UP001530400">
    <property type="component" value="Unassembled WGS sequence"/>
</dbReference>
<dbReference type="SUPFAM" id="SSF53218">
    <property type="entry name" value="Molybdenum cofactor biosynthesis proteins"/>
    <property type="match status" value="1"/>
</dbReference>
<dbReference type="InterPro" id="IPR036688">
    <property type="entry name" value="MoeA_C_domain_IV_sf"/>
</dbReference>
<dbReference type="GO" id="GO:0005524">
    <property type="term" value="F:ATP binding"/>
    <property type="evidence" value="ECO:0007669"/>
    <property type="project" value="UniProtKB-UniRule"/>
</dbReference>
<dbReference type="InterPro" id="IPR036425">
    <property type="entry name" value="MoaB/Mog-like_dom_sf"/>
</dbReference>
<dbReference type="SMART" id="SM00852">
    <property type="entry name" value="MoCF_biosynth"/>
    <property type="match status" value="1"/>
</dbReference>
<evidence type="ECO:0000256" key="6">
    <source>
        <dbReference type="RuleBase" id="RU365090"/>
    </source>
</evidence>
<organism evidence="8 9">
    <name type="scientific">Cyclotella atomus</name>
    <dbReference type="NCBI Taxonomy" id="382360"/>
    <lineage>
        <taxon>Eukaryota</taxon>
        <taxon>Sar</taxon>
        <taxon>Stramenopiles</taxon>
        <taxon>Ochrophyta</taxon>
        <taxon>Bacillariophyta</taxon>
        <taxon>Coscinodiscophyceae</taxon>
        <taxon>Thalassiosirophycidae</taxon>
        <taxon>Stephanodiscales</taxon>
        <taxon>Stephanodiscaceae</taxon>
        <taxon>Cyclotella</taxon>
    </lineage>
</organism>
<dbReference type="SUPFAM" id="SSF63882">
    <property type="entry name" value="MoeA N-terminal region -like"/>
    <property type="match status" value="1"/>
</dbReference>
<dbReference type="Pfam" id="PF03454">
    <property type="entry name" value="MoeA_C"/>
    <property type="match status" value="1"/>
</dbReference>
<dbReference type="InterPro" id="IPR038987">
    <property type="entry name" value="MoeA-like"/>
</dbReference>
<comment type="function">
    <text evidence="6">Catalyzes two steps in the biosynthesis of the molybdenum cofactor. In the first step, molybdopterin is adenylated. Subsequently, molybdate is inserted into adenylated molybdopterin and AMP is released.</text>
</comment>
<keyword evidence="6" id="KW-0479">Metal-binding</keyword>
<comment type="catalytic activity">
    <reaction evidence="6">
        <text>molybdopterin + ATP + H(+) = adenylyl-molybdopterin + diphosphate</text>
        <dbReference type="Rhea" id="RHEA:31331"/>
        <dbReference type="ChEBI" id="CHEBI:15378"/>
        <dbReference type="ChEBI" id="CHEBI:30616"/>
        <dbReference type="ChEBI" id="CHEBI:33019"/>
        <dbReference type="ChEBI" id="CHEBI:58698"/>
        <dbReference type="ChEBI" id="CHEBI:62727"/>
    </reaction>
</comment>
<dbReference type="InterPro" id="IPR036135">
    <property type="entry name" value="MoeA_linker/N_sf"/>
</dbReference>
<dbReference type="InterPro" id="IPR001453">
    <property type="entry name" value="MoaB/Mog_dom"/>
</dbReference>
<dbReference type="EC" id="2.7.7.75" evidence="4"/>
<proteinExistence type="inferred from homology"/>
<keyword evidence="9" id="KW-1185">Reference proteome</keyword>
<dbReference type="Pfam" id="PF03453">
    <property type="entry name" value="MoeA_N"/>
    <property type="match status" value="1"/>
</dbReference>
<evidence type="ECO:0000259" key="7">
    <source>
        <dbReference type="SMART" id="SM00852"/>
    </source>
</evidence>
<sequence length="695" mass="74784">MSNSMPMVPVSEAIEMVLRETAKLLWSRSTSSEESSSSCVPSNLVGRISATDIKAPSPGYPNHNSSIMDGYAVKTCDLIRALGDYNSMSERDQQEFVLDFTVIAKIFAGDETIPSHHSEINGRKAIYLTTGAVVPDGYDAVIPVEETILLERADGISNMQIVRTKVQSVLNTKPWTWIRTIGCDVPADSIVLSRGELICPVHLALLTQVGVSLQHVRVKDIVRVGVLSTGNELIANALGGYTTNGKIPDANRPLLLAQLSTYHNCEAVDLGIVSDDEGRDNISTKLEDALFGEGSVDVIITTGGISMGEKDIMEQVFVEGMGGKIHFGRMNMKPGKPTTFITIDKSINGQTHRKLVFALPGNPVSASVCTELLVRPCLDLLHHGVDVNSISDDIDSFVQFASENAIVHEEVIATLESDIVLDKGRPEYHRVSLERTPVVSQHGTQQYAYQATSTGVQRSSRVLSLRNADGLMMLPRGGPLGCGYDVAEKGMSYPVLLFSSLSVSNLTKPRFKDSLHCKMSTAAPDNKKDDAIQVGLIICSTEEPQDENAESKICTTVARTLNKHCRASILRKATIIFNDNNALTQQLPDTVNGTAMEGVDIIFVVGCIGNIAGFSSGLEISHVLRSIMLKKANALALQVRQAAASQDGLAALFENVVGTVRKGSAVLISCSDKGLEGAVGSISGSIRHLRSVLVQ</sequence>
<comment type="similarity">
    <text evidence="3">In the C-terminal section; belongs to the MoeA family.</text>
</comment>
<keyword evidence="6" id="KW-0808">Transferase</keyword>